<name>B3DX60_METI4</name>
<protein>
    <submittedName>
        <fullName evidence="1">Uncharacterized protein</fullName>
    </submittedName>
</protein>
<dbReference type="KEGG" id="min:Minf_0140"/>
<accession>B3DX60</accession>
<dbReference type="STRING" id="481448.Minf_0140"/>
<organism evidence="1 2">
    <name type="scientific">Methylacidiphilum infernorum (isolate V4)</name>
    <name type="common">Methylokorus infernorum (strain V4)</name>
    <dbReference type="NCBI Taxonomy" id="481448"/>
    <lineage>
        <taxon>Bacteria</taxon>
        <taxon>Pseudomonadati</taxon>
        <taxon>Verrucomicrobiota</taxon>
        <taxon>Methylacidiphilae</taxon>
        <taxon>Methylacidiphilales</taxon>
        <taxon>Methylacidiphilaceae</taxon>
        <taxon>Methylacidiphilum (ex Ratnadevi et al. 2023)</taxon>
    </lineage>
</organism>
<dbReference type="AlphaFoldDB" id="B3DX60"/>
<gene>
    <name evidence="1" type="ordered locus">Minf_0140</name>
</gene>
<dbReference type="Proteomes" id="UP000009149">
    <property type="component" value="Chromosome"/>
</dbReference>
<evidence type="ECO:0000313" key="2">
    <source>
        <dbReference type="Proteomes" id="UP000009149"/>
    </source>
</evidence>
<sequence length="30" mass="3194">MKEAPVAACEGGSRPLSLITHQRLSCVEIP</sequence>
<dbReference type="HOGENOM" id="CLU_3404339_0_0_0"/>
<dbReference type="EMBL" id="CP000975">
    <property type="protein sequence ID" value="ACD82200.1"/>
    <property type="molecule type" value="Genomic_DNA"/>
</dbReference>
<proteinExistence type="predicted"/>
<evidence type="ECO:0000313" key="1">
    <source>
        <dbReference type="EMBL" id="ACD82200.1"/>
    </source>
</evidence>
<reference evidence="1 2" key="1">
    <citation type="journal article" date="2008" name="Biol. Direct">
        <title>Complete genome sequence of the extremely acidophilic methanotroph isolate V4, Methylacidiphilum infernorum, a representative of the bacterial phylum Verrucomicrobia.</title>
        <authorList>
            <person name="Hou S."/>
            <person name="Makarova K.S."/>
            <person name="Saw J.H."/>
            <person name="Senin P."/>
            <person name="Ly B.V."/>
            <person name="Zhou Z."/>
            <person name="Ren Y."/>
            <person name="Wang J."/>
            <person name="Galperin M.Y."/>
            <person name="Omelchenko M.V."/>
            <person name="Wolf Y.I."/>
            <person name="Yutin N."/>
            <person name="Koonin E.V."/>
            <person name="Stott M.B."/>
            <person name="Mountain B.W."/>
            <person name="Crowe M.A."/>
            <person name="Smirnova A.V."/>
            <person name="Dunfield P.F."/>
            <person name="Feng L."/>
            <person name="Wang L."/>
            <person name="Alam M."/>
        </authorList>
    </citation>
    <scope>NUCLEOTIDE SEQUENCE [LARGE SCALE GENOMIC DNA]</scope>
    <source>
        <strain evidence="2">Isolate V4</strain>
    </source>
</reference>